<dbReference type="RefSeq" id="WP_130505772.1">
    <property type="nucleotide sequence ID" value="NZ_SHLC01000001.1"/>
</dbReference>
<comment type="caution">
    <text evidence="2">The sequence shown here is derived from an EMBL/GenBank/DDBJ whole genome shotgun (WGS) entry which is preliminary data.</text>
</comment>
<dbReference type="CDD" id="cd01300">
    <property type="entry name" value="YtcJ_like"/>
    <property type="match status" value="1"/>
</dbReference>
<dbReference type="SUPFAM" id="SSF51556">
    <property type="entry name" value="Metallo-dependent hydrolases"/>
    <property type="match status" value="1"/>
</dbReference>
<dbReference type="Proteomes" id="UP000291483">
    <property type="component" value="Unassembled WGS sequence"/>
</dbReference>
<evidence type="ECO:0000313" key="3">
    <source>
        <dbReference type="Proteomes" id="UP000291483"/>
    </source>
</evidence>
<name>A0A4Q8ALI2_9MICO</name>
<dbReference type="OrthoDB" id="3238066at2"/>
<dbReference type="Gene3D" id="2.30.40.10">
    <property type="entry name" value="Urease, subunit C, domain 1"/>
    <property type="match status" value="1"/>
</dbReference>
<keyword evidence="3" id="KW-1185">Reference proteome</keyword>
<dbReference type="AlphaFoldDB" id="A0A4Q8ALI2"/>
<dbReference type="PANTHER" id="PTHR22642">
    <property type="entry name" value="IMIDAZOLONEPROPIONASE"/>
    <property type="match status" value="1"/>
</dbReference>
<dbReference type="Gene3D" id="3.20.20.140">
    <property type="entry name" value="Metal-dependent hydrolases"/>
    <property type="match status" value="1"/>
</dbReference>
<dbReference type="Gene3D" id="3.10.310.70">
    <property type="match status" value="1"/>
</dbReference>
<dbReference type="InterPro" id="IPR011059">
    <property type="entry name" value="Metal-dep_hydrolase_composite"/>
</dbReference>
<dbReference type="PANTHER" id="PTHR22642:SF2">
    <property type="entry name" value="PROTEIN LONG AFTER FAR-RED 3"/>
    <property type="match status" value="1"/>
</dbReference>
<sequence>MTVTGDFADRVFFGTVITMDDAMPDAEGVAVLHGRILAVGGRAELAPLIGPDTAVSELGDAVLVPGFVEAHGHPLSEAIFLGPDVVDIRPVVAPSAASVLERLNAAIASAGPTGVYANGWDPLLQTGLPEPTLEWLNGLSPERPLAILHNSGHSAYFNTAAATAVGVTRETPDPVGASFGRDADGELDGSLREVGAAELIFGPALAPTPSGFIEALRAESARLNAAGITTAGELGYNPSSAAGIAAARAAGALTVRLRLYEMSTAAKRSRATPGDGDELVRQVGIKLWADGSPWVGNIATSFPYLDSPATRSIGLEPGHRGHANYTPGQIAEISEAYFAAGWQLACHVHGDAAVDTVLDAWEELLLRHPRPDHRLRLEHVGAMTAAQFERAAALGITASIFIDHLYYWGDVLVDDLFGPEHGAPWAAAGSAAASGMRISFHNDGQVTPPEPLRNIEIAVTRRSNRGRVLAPEQRITVEQALRAQTINSAEQLFSEHEVGSIAPGKFADLVVLARSPLTAGAAPDVAAGAIADIPVLETILGGETVYRAQAA</sequence>
<dbReference type="InterPro" id="IPR013108">
    <property type="entry name" value="Amidohydro_3"/>
</dbReference>
<dbReference type="InterPro" id="IPR032466">
    <property type="entry name" value="Metal_Hydrolase"/>
</dbReference>
<dbReference type="SUPFAM" id="SSF51338">
    <property type="entry name" value="Composite domain of metallo-dependent hydrolases"/>
    <property type="match status" value="1"/>
</dbReference>
<accession>A0A4Q8ALI2</accession>
<organism evidence="2 3">
    <name type="scientific">Microterricola gilva</name>
    <dbReference type="NCBI Taxonomy" id="393267"/>
    <lineage>
        <taxon>Bacteria</taxon>
        <taxon>Bacillati</taxon>
        <taxon>Actinomycetota</taxon>
        <taxon>Actinomycetes</taxon>
        <taxon>Micrococcales</taxon>
        <taxon>Microbacteriaceae</taxon>
        <taxon>Microterricola</taxon>
    </lineage>
</organism>
<evidence type="ECO:0000313" key="2">
    <source>
        <dbReference type="EMBL" id="RZU65407.1"/>
    </source>
</evidence>
<proteinExistence type="predicted"/>
<evidence type="ECO:0000259" key="1">
    <source>
        <dbReference type="Pfam" id="PF07969"/>
    </source>
</evidence>
<reference evidence="2 3" key="1">
    <citation type="submission" date="2019-02" db="EMBL/GenBank/DDBJ databases">
        <title>Sequencing the genomes of 1000 actinobacteria strains.</title>
        <authorList>
            <person name="Klenk H.-P."/>
        </authorList>
    </citation>
    <scope>NUCLEOTIDE SEQUENCE [LARGE SCALE GENOMIC DNA]</scope>
    <source>
        <strain evidence="2 3">DSM 18319</strain>
    </source>
</reference>
<gene>
    <name evidence="2" type="ORF">EV379_1741</name>
</gene>
<protein>
    <recommendedName>
        <fullName evidence="1">Amidohydrolase 3 domain-containing protein</fullName>
    </recommendedName>
</protein>
<feature type="domain" description="Amidohydrolase 3" evidence="1">
    <location>
        <begin position="58"/>
        <end position="546"/>
    </location>
</feature>
<dbReference type="InterPro" id="IPR033932">
    <property type="entry name" value="YtcJ-like"/>
</dbReference>
<dbReference type="Pfam" id="PF07969">
    <property type="entry name" value="Amidohydro_3"/>
    <property type="match status" value="1"/>
</dbReference>
<dbReference type="EMBL" id="SHLC01000001">
    <property type="protein sequence ID" value="RZU65407.1"/>
    <property type="molecule type" value="Genomic_DNA"/>
</dbReference>
<dbReference type="GO" id="GO:0016810">
    <property type="term" value="F:hydrolase activity, acting on carbon-nitrogen (but not peptide) bonds"/>
    <property type="evidence" value="ECO:0007669"/>
    <property type="project" value="InterPro"/>
</dbReference>